<dbReference type="InterPro" id="IPR036249">
    <property type="entry name" value="Thioredoxin-like_sf"/>
</dbReference>
<dbReference type="eggNOG" id="KOG0914">
    <property type="taxonomic scope" value="Eukaryota"/>
</dbReference>
<evidence type="ECO:0000256" key="1">
    <source>
        <dbReference type="SAM" id="MobiDB-lite"/>
    </source>
</evidence>
<keyword evidence="2" id="KW-0472">Membrane</keyword>
<evidence type="ECO:0000259" key="3">
    <source>
        <dbReference type="PROSITE" id="PS51352"/>
    </source>
</evidence>
<reference evidence="4" key="2">
    <citation type="submission" date="2015-02" db="UniProtKB">
        <authorList>
            <consortium name="EnsemblMetazoa"/>
        </authorList>
    </citation>
    <scope>IDENTIFICATION</scope>
</reference>
<dbReference type="OMA" id="VIMIRTR"/>
<keyword evidence="5" id="KW-1185">Reference proteome</keyword>
<dbReference type="PROSITE" id="PS51352">
    <property type="entry name" value="THIOREDOXIN_2"/>
    <property type="match status" value="1"/>
</dbReference>
<dbReference type="EMBL" id="JH431878">
    <property type="status" value="NOT_ANNOTATED_CDS"/>
    <property type="molecule type" value="Genomic_DNA"/>
</dbReference>
<dbReference type="GO" id="GO:0005737">
    <property type="term" value="C:cytoplasm"/>
    <property type="evidence" value="ECO:0007669"/>
    <property type="project" value="TreeGrafter"/>
</dbReference>
<evidence type="ECO:0000256" key="2">
    <source>
        <dbReference type="SAM" id="Phobius"/>
    </source>
</evidence>
<dbReference type="EnsemblMetazoa" id="SMAR009265-RA">
    <property type="protein sequence ID" value="SMAR009265-PA"/>
    <property type="gene ID" value="SMAR009265"/>
</dbReference>
<dbReference type="SUPFAM" id="SSF52833">
    <property type="entry name" value="Thioredoxin-like"/>
    <property type="match status" value="1"/>
</dbReference>
<evidence type="ECO:0000313" key="4">
    <source>
        <dbReference type="EnsemblMetazoa" id="SMAR009265-PA"/>
    </source>
</evidence>
<feature type="domain" description="Thioredoxin" evidence="3">
    <location>
        <begin position="110"/>
        <end position="257"/>
    </location>
</feature>
<evidence type="ECO:0000313" key="5">
    <source>
        <dbReference type="Proteomes" id="UP000014500"/>
    </source>
</evidence>
<protein>
    <recommendedName>
        <fullName evidence="3">Thioredoxin domain-containing protein</fullName>
    </recommendedName>
</protein>
<reference evidence="5" key="1">
    <citation type="submission" date="2011-05" db="EMBL/GenBank/DDBJ databases">
        <authorList>
            <person name="Richards S.R."/>
            <person name="Qu J."/>
            <person name="Jiang H."/>
            <person name="Jhangiani S.N."/>
            <person name="Agravi P."/>
            <person name="Goodspeed R."/>
            <person name="Gross S."/>
            <person name="Mandapat C."/>
            <person name="Jackson L."/>
            <person name="Mathew T."/>
            <person name="Pu L."/>
            <person name="Thornton R."/>
            <person name="Saada N."/>
            <person name="Wilczek-Boney K.B."/>
            <person name="Lee S."/>
            <person name="Kovar C."/>
            <person name="Wu Y."/>
            <person name="Scherer S.E."/>
            <person name="Worley K.C."/>
            <person name="Muzny D.M."/>
            <person name="Gibbs R."/>
        </authorList>
    </citation>
    <scope>NUCLEOTIDE SEQUENCE</scope>
    <source>
        <strain evidence="5">Brora</strain>
    </source>
</reference>
<dbReference type="PANTHER" id="PTHR45663">
    <property type="entry name" value="GEO12009P1"/>
    <property type="match status" value="1"/>
</dbReference>
<proteinExistence type="predicted"/>
<dbReference type="InterPro" id="IPR013766">
    <property type="entry name" value="Thioredoxin_domain"/>
</dbReference>
<feature type="transmembrane region" description="Helical" evidence="2">
    <location>
        <begin position="12"/>
        <end position="39"/>
    </location>
</feature>
<name>T1J6J3_STRMM</name>
<organism evidence="4 5">
    <name type="scientific">Strigamia maritima</name>
    <name type="common">European centipede</name>
    <name type="synonym">Geophilus maritimus</name>
    <dbReference type="NCBI Taxonomy" id="126957"/>
    <lineage>
        <taxon>Eukaryota</taxon>
        <taxon>Metazoa</taxon>
        <taxon>Ecdysozoa</taxon>
        <taxon>Arthropoda</taxon>
        <taxon>Myriapoda</taxon>
        <taxon>Chilopoda</taxon>
        <taxon>Pleurostigmophora</taxon>
        <taxon>Geophilomorpha</taxon>
        <taxon>Linotaeniidae</taxon>
        <taxon>Strigamia</taxon>
    </lineage>
</organism>
<dbReference type="PANTHER" id="PTHR45663:SF11">
    <property type="entry name" value="GEO12009P1"/>
    <property type="match status" value="1"/>
</dbReference>
<keyword evidence="2" id="KW-1133">Transmembrane helix</keyword>
<keyword evidence="2" id="KW-0812">Transmembrane</keyword>
<sequence>MSIKRDLQTLLNLHYIVNIVLCTSYILLKTIYPFCAFIFPASRCELDWREWEILMFLAVIIVFRTRRSGSTSMLAYLSSSFMYMKIANVILYFHSDPRLSICFAVLCLLQMLLLPEPAYKGPDHIVYFRGPNIWDEIKADKRVNWLITFYAPWSPPCATFATVFAKLSLDYHLDNLKFGKLDVAKYPAVAKEFQIDDSSFSRQLPTVILFKNGKEVSRRPIVDGQNRVGKFFFNQGNIQTAFDLNNLYEDCKKNPLKRRRGEGEGDVGDDEKTKSE</sequence>
<dbReference type="Proteomes" id="UP000014500">
    <property type="component" value="Unassembled WGS sequence"/>
</dbReference>
<dbReference type="AlphaFoldDB" id="T1J6J3"/>
<dbReference type="Pfam" id="PF00085">
    <property type="entry name" value="Thioredoxin"/>
    <property type="match status" value="1"/>
</dbReference>
<dbReference type="HOGENOM" id="CLU_064868_1_0_1"/>
<dbReference type="GO" id="GO:0015035">
    <property type="term" value="F:protein-disulfide reductase activity"/>
    <property type="evidence" value="ECO:0007669"/>
    <property type="project" value="TreeGrafter"/>
</dbReference>
<dbReference type="PhylomeDB" id="T1J6J3"/>
<dbReference type="STRING" id="126957.T1J6J3"/>
<feature type="region of interest" description="Disordered" evidence="1">
    <location>
        <begin position="255"/>
        <end position="276"/>
    </location>
</feature>
<dbReference type="Gene3D" id="3.40.30.10">
    <property type="entry name" value="Glutaredoxin"/>
    <property type="match status" value="1"/>
</dbReference>
<accession>T1J6J3</accession>